<keyword evidence="3 5" id="KW-0698">rRNA processing</keyword>
<evidence type="ECO:0000256" key="2">
    <source>
        <dbReference type="ARBA" id="ARBA00008105"/>
    </source>
</evidence>
<accession>A0A8K0K659</accession>
<dbReference type="Pfam" id="PF03998">
    <property type="entry name" value="Utp11"/>
    <property type="match status" value="1"/>
</dbReference>
<dbReference type="AlphaFoldDB" id="A0A8K0K659"/>
<evidence type="ECO:0000313" key="7">
    <source>
        <dbReference type="Proteomes" id="UP000792457"/>
    </source>
</evidence>
<protein>
    <recommendedName>
        <fullName evidence="5">U3 small nucleolar RNA-associated protein 11</fullName>
        <shortName evidence="5">U3 snoRNA-associated protein 11</shortName>
    </recommendedName>
</protein>
<reference evidence="6" key="1">
    <citation type="submission" date="2013-04" db="EMBL/GenBank/DDBJ databases">
        <authorList>
            <person name="Qu J."/>
            <person name="Murali S.C."/>
            <person name="Bandaranaike D."/>
            <person name="Bellair M."/>
            <person name="Blankenburg K."/>
            <person name="Chao H."/>
            <person name="Dinh H."/>
            <person name="Doddapaneni H."/>
            <person name="Downs B."/>
            <person name="Dugan-Rocha S."/>
            <person name="Elkadiri S."/>
            <person name="Gnanaolivu R.D."/>
            <person name="Hernandez B."/>
            <person name="Javaid M."/>
            <person name="Jayaseelan J.C."/>
            <person name="Lee S."/>
            <person name="Li M."/>
            <person name="Ming W."/>
            <person name="Munidasa M."/>
            <person name="Muniz J."/>
            <person name="Nguyen L."/>
            <person name="Ongeri F."/>
            <person name="Osuji N."/>
            <person name="Pu L.-L."/>
            <person name="Puazo M."/>
            <person name="Qu C."/>
            <person name="Quiroz J."/>
            <person name="Raj R."/>
            <person name="Weissenberger G."/>
            <person name="Xin Y."/>
            <person name="Zou X."/>
            <person name="Han Y."/>
            <person name="Richards S."/>
            <person name="Worley K."/>
            <person name="Muzny D."/>
            <person name="Gibbs R."/>
        </authorList>
    </citation>
    <scope>NUCLEOTIDE SEQUENCE</scope>
    <source>
        <strain evidence="6">Sampled in the wild</strain>
    </source>
</reference>
<name>A0A8K0K659_LADFU</name>
<comment type="caution">
    <text evidence="6">The sequence shown here is derived from an EMBL/GenBank/DDBJ whole genome shotgun (WGS) entry which is preliminary data.</text>
</comment>
<evidence type="ECO:0000256" key="3">
    <source>
        <dbReference type="ARBA" id="ARBA00022552"/>
    </source>
</evidence>
<dbReference type="EMBL" id="KZ308372">
    <property type="protein sequence ID" value="KAG8228447.1"/>
    <property type="molecule type" value="Genomic_DNA"/>
</dbReference>
<keyword evidence="4 5" id="KW-0539">Nucleus</keyword>
<dbReference type="Proteomes" id="UP000792457">
    <property type="component" value="Unassembled WGS sequence"/>
</dbReference>
<comment type="subcellular location">
    <subcellularLocation>
        <location evidence="1 5">Nucleus</location>
        <location evidence="1 5">Nucleolus</location>
    </subcellularLocation>
</comment>
<reference evidence="6" key="2">
    <citation type="submission" date="2017-10" db="EMBL/GenBank/DDBJ databases">
        <title>Ladona fulva Genome sequencing and assembly.</title>
        <authorList>
            <person name="Murali S."/>
            <person name="Richards S."/>
            <person name="Bandaranaike D."/>
            <person name="Bellair M."/>
            <person name="Blankenburg K."/>
            <person name="Chao H."/>
            <person name="Dinh H."/>
            <person name="Doddapaneni H."/>
            <person name="Dugan-Rocha S."/>
            <person name="Elkadiri S."/>
            <person name="Gnanaolivu R."/>
            <person name="Hernandez B."/>
            <person name="Skinner E."/>
            <person name="Javaid M."/>
            <person name="Lee S."/>
            <person name="Li M."/>
            <person name="Ming W."/>
            <person name="Munidasa M."/>
            <person name="Muniz J."/>
            <person name="Nguyen L."/>
            <person name="Hughes D."/>
            <person name="Osuji N."/>
            <person name="Pu L.-L."/>
            <person name="Puazo M."/>
            <person name="Qu C."/>
            <person name="Quiroz J."/>
            <person name="Raj R."/>
            <person name="Weissenberger G."/>
            <person name="Xin Y."/>
            <person name="Zou X."/>
            <person name="Han Y."/>
            <person name="Worley K."/>
            <person name="Muzny D."/>
            <person name="Gibbs R."/>
        </authorList>
    </citation>
    <scope>NUCLEOTIDE SEQUENCE</scope>
    <source>
        <strain evidence="6">Sampled in the wild</strain>
    </source>
</reference>
<evidence type="ECO:0000313" key="6">
    <source>
        <dbReference type="EMBL" id="KAG8228447.1"/>
    </source>
</evidence>
<organism evidence="6 7">
    <name type="scientific">Ladona fulva</name>
    <name type="common">Scarce chaser dragonfly</name>
    <name type="synonym">Libellula fulva</name>
    <dbReference type="NCBI Taxonomy" id="123851"/>
    <lineage>
        <taxon>Eukaryota</taxon>
        <taxon>Metazoa</taxon>
        <taxon>Ecdysozoa</taxon>
        <taxon>Arthropoda</taxon>
        <taxon>Hexapoda</taxon>
        <taxon>Insecta</taxon>
        <taxon>Pterygota</taxon>
        <taxon>Palaeoptera</taxon>
        <taxon>Odonata</taxon>
        <taxon>Epiprocta</taxon>
        <taxon>Anisoptera</taxon>
        <taxon>Libelluloidea</taxon>
        <taxon>Libellulidae</taxon>
        <taxon>Ladona</taxon>
    </lineage>
</organism>
<dbReference type="GO" id="GO:0006364">
    <property type="term" value="P:rRNA processing"/>
    <property type="evidence" value="ECO:0007669"/>
    <property type="project" value="UniProtKB-UniRule"/>
</dbReference>
<dbReference type="OrthoDB" id="29058at2759"/>
<keyword evidence="7" id="KW-1185">Reference proteome</keyword>
<comment type="function">
    <text evidence="5">Involved in nucleolar processing of pre-18S ribosomal RNA.</text>
</comment>
<comment type="subunit">
    <text evidence="5">Component of the ribosomal small subunit (SSU) processome.</text>
</comment>
<sequence>MLISIFQNERLPNEIMSSWKKAAKVNQKTHRERHQPEIRSHLGLLEKKKDYKARANDYNAKRRTLKTLKKKVLNKNPDEFYFHMINSRIEDGVHHEICEEDEHSPEQIKLMQTQDMKYVDLKRRVEASKIEKMQSRMHIIDVANETSNKHIFFVDSKKEAKEFDLASRLDTHPSLISRRINRPRLSDLKTLTLPSVDSKTLEKLTKERSNAYKELRKRVEREKELLTIQRKLEVKRHLQNKKEEPPIRVAKGTKDSAPIYKWNFERKK</sequence>
<comment type="similarity">
    <text evidence="2 5">Belongs to the UTP11 family.</text>
</comment>
<dbReference type="PANTHER" id="PTHR12838">
    <property type="entry name" value="U3 SMALL NUCLEOLAR RNA-ASSOCIATED PROTEIN 11"/>
    <property type="match status" value="1"/>
</dbReference>
<gene>
    <name evidence="6" type="ORF">J437_LFUL009098</name>
</gene>
<evidence type="ECO:0000256" key="5">
    <source>
        <dbReference type="PIRNR" id="PIRNR015952"/>
    </source>
</evidence>
<proteinExistence type="inferred from homology"/>
<dbReference type="GO" id="GO:0032040">
    <property type="term" value="C:small-subunit processome"/>
    <property type="evidence" value="ECO:0007669"/>
    <property type="project" value="UniProtKB-UniRule"/>
</dbReference>
<dbReference type="PANTHER" id="PTHR12838:SF0">
    <property type="entry name" value="U3 SMALL NUCLEOLAR RNA-ASSOCIATED PROTEIN 11-RELATED"/>
    <property type="match status" value="1"/>
</dbReference>
<evidence type="ECO:0000256" key="1">
    <source>
        <dbReference type="ARBA" id="ARBA00004604"/>
    </source>
</evidence>
<dbReference type="PIRSF" id="PIRSF015952">
    <property type="entry name" value="U3snoRNP11"/>
    <property type="match status" value="1"/>
</dbReference>
<evidence type="ECO:0000256" key="4">
    <source>
        <dbReference type="ARBA" id="ARBA00023242"/>
    </source>
</evidence>
<dbReference type="InterPro" id="IPR007144">
    <property type="entry name" value="SSU_processome_Utp11"/>
</dbReference>